<feature type="domain" description="FAD-binding FR-type" evidence="21">
    <location>
        <begin position="1101"/>
        <end position="1321"/>
    </location>
</feature>
<dbReference type="SUPFAM" id="SSF53706">
    <property type="entry name" value="Formate dehydrogenase/DMSO reductase, domains 1-3"/>
    <property type="match status" value="1"/>
</dbReference>
<dbReference type="Pfam" id="PF01568">
    <property type="entry name" value="Molydop_binding"/>
    <property type="match status" value="1"/>
</dbReference>
<dbReference type="PROSITE" id="PS51384">
    <property type="entry name" value="FAD_FR"/>
    <property type="match status" value="1"/>
</dbReference>
<dbReference type="InterPro" id="IPR050123">
    <property type="entry name" value="Prok_molybdopt-oxidoreductase"/>
</dbReference>
<evidence type="ECO:0000256" key="18">
    <source>
        <dbReference type="ARBA" id="ARBA00052219"/>
    </source>
</evidence>
<dbReference type="SUPFAM" id="SSF52218">
    <property type="entry name" value="Flavoproteins"/>
    <property type="match status" value="1"/>
</dbReference>
<dbReference type="SUPFAM" id="SSF52343">
    <property type="entry name" value="Ferredoxin reductase-like, C-terminal NADP-linked domain"/>
    <property type="match status" value="1"/>
</dbReference>
<keyword evidence="14 23" id="KW-0560">Oxidoreductase</keyword>
<dbReference type="Proteomes" id="UP000273307">
    <property type="component" value="Unassembled WGS sequence"/>
</dbReference>
<keyword evidence="12" id="KW-0274">FAD</keyword>
<dbReference type="Gene3D" id="3.40.50.360">
    <property type="match status" value="1"/>
</dbReference>
<dbReference type="InterPro" id="IPR017938">
    <property type="entry name" value="Riboflavin_synthase-like_b-brl"/>
</dbReference>
<dbReference type="InterPro" id="IPR001094">
    <property type="entry name" value="Flavdoxin-like"/>
</dbReference>
<keyword evidence="13" id="KW-0521">NADP</keyword>
<dbReference type="InterPro" id="IPR009010">
    <property type="entry name" value="Asp_de-COase-like_dom_sf"/>
</dbReference>
<dbReference type="CDD" id="cd02791">
    <property type="entry name" value="MopB_CT_Nitrate-R-NapA-like"/>
    <property type="match status" value="1"/>
</dbReference>
<keyword evidence="9" id="KW-0285">Flavoprotein</keyword>
<evidence type="ECO:0000256" key="16">
    <source>
        <dbReference type="ARBA" id="ARBA00023014"/>
    </source>
</evidence>
<dbReference type="SUPFAM" id="SSF50692">
    <property type="entry name" value="ADC-like"/>
    <property type="match status" value="1"/>
</dbReference>
<dbReference type="CDD" id="cd02754">
    <property type="entry name" value="MopB_Nitrate-R-NapA-like"/>
    <property type="match status" value="1"/>
</dbReference>
<comment type="cofactor">
    <cofactor evidence="1">
        <name>FMN</name>
        <dbReference type="ChEBI" id="CHEBI:58210"/>
    </cofactor>
</comment>
<dbReference type="EC" id="1.8.1.2" evidence="6"/>
<accession>A0A498Q6Q5</accession>
<dbReference type="SUPFAM" id="SSF63380">
    <property type="entry name" value="Riboflavin synthase domain-like"/>
    <property type="match status" value="1"/>
</dbReference>
<dbReference type="Pfam" id="PF00667">
    <property type="entry name" value="FAD_binding_1"/>
    <property type="match status" value="1"/>
</dbReference>
<dbReference type="GO" id="GO:0010181">
    <property type="term" value="F:FMN binding"/>
    <property type="evidence" value="ECO:0007669"/>
    <property type="project" value="InterPro"/>
</dbReference>
<feature type="region of interest" description="Disordered" evidence="19">
    <location>
        <begin position="803"/>
        <end position="822"/>
    </location>
</feature>
<keyword evidence="11" id="KW-0479">Metal-binding</keyword>
<feature type="region of interest" description="Disordered" evidence="19">
    <location>
        <begin position="1"/>
        <end position="55"/>
    </location>
</feature>
<keyword evidence="24" id="KW-1185">Reference proteome</keyword>
<evidence type="ECO:0000256" key="19">
    <source>
        <dbReference type="SAM" id="MobiDB-lite"/>
    </source>
</evidence>
<evidence type="ECO:0000256" key="10">
    <source>
        <dbReference type="ARBA" id="ARBA00022643"/>
    </source>
</evidence>
<dbReference type="Pfam" id="PF04879">
    <property type="entry name" value="Molybdop_Fe4S4"/>
    <property type="match status" value="1"/>
</dbReference>
<dbReference type="InterPro" id="IPR023173">
    <property type="entry name" value="NADPH_Cyt_P450_Rdtase_alpha"/>
</dbReference>
<evidence type="ECO:0000256" key="1">
    <source>
        <dbReference type="ARBA" id="ARBA00001917"/>
    </source>
</evidence>
<dbReference type="GO" id="GO:0042128">
    <property type="term" value="P:nitrate assimilation"/>
    <property type="evidence" value="ECO:0007669"/>
    <property type="project" value="UniProtKB-KW"/>
</dbReference>
<evidence type="ECO:0000256" key="17">
    <source>
        <dbReference type="ARBA" id="ARBA00023063"/>
    </source>
</evidence>
<dbReference type="GO" id="GO:0004783">
    <property type="term" value="F:sulfite reductase (NADPH) activity"/>
    <property type="evidence" value="ECO:0007669"/>
    <property type="project" value="UniProtKB-EC"/>
</dbReference>
<name>A0A498Q6Q5_9MYCO</name>
<dbReference type="InterPro" id="IPR006657">
    <property type="entry name" value="MoPterin_dinucl-bd_dom"/>
</dbReference>
<evidence type="ECO:0000256" key="6">
    <source>
        <dbReference type="ARBA" id="ARBA00012604"/>
    </source>
</evidence>
<evidence type="ECO:0000256" key="3">
    <source>
        <dbReference type="ARBA" id="ARBA00001966"/>
    </source>
</evidence>
<keyword evidence="10" id="KW-0288">FMN</keyword>
<evidence type="ECO:0000259" key="21">
    <source>
        <dbReference type="PROSITE" id="PS51384"/>
    </source>
</evidence>
<dbReference type="InterPro" id="IPR017927">
    <property type="entry name" value="FAD-bd_FR_type"/>
</dbReference>
<dbReference type="PRINTS" id="PR00369">
    <property type="entry name" value="FLAVODOXIN"/>
</dbReference>
<dbReference type="PRINTS" id="PR00371">
    <property type="entry name" value="FPNCR"/>
</dbReference>
<evidence type="ECO:0000313" key="24">
    <source>
        <dbReference type="Proteomes" id="UP000273307"/>
    </source>
</evidence>
<dbReference type="InterPro" id="IPR039261">
    <property type="entry name" value="FNR_nucleotide-bd"/>
</dbReference>
<organism evidence="23 24">
    <name type="scientific">Mycobacterium attenuatum</name>
    <dbReference type="NCBI Taxonomy" id="2341086"/>
    <lineage>
        <taxon>Bacteria</taxon>
        <taxon>Bacillati</taxon>
        <taxon>Actinomycetota</taxon>
        <taxon>Actinomycetes</taxon>
        <taxon>Mycobacteriales</taxon>
        <taxon>Mycobacteriaceae</taxon>
        <taxon>Mycobacterium</taxon>
    </lineage>
</organism>
<comment type="cofactor">
    <cofactor evidence="2">
        <name>Mo-bis(molybdopterin guanine dinucleotide)</name>
        <dbReference type="ChEBI" id="CHEBI:60539"/>
    </cofactor>
</comment>
<comment type="similarity">
    <text evidence="5">Belongs to the prokaryotic molybdopterin-containing oxidoreductase family. NasA/NapA/NarB subfamily.</text>
</comment>
<dbReference type="Pfam" id="PF00258">
    <property type="entry name" value="Flavodoxin_1"/>
    <property type="match status" value="1"/>
</dbReference>
<evidence type="ECO:0000256" key="7">
    <source>
        <dbReference type="ARBA" id="ARBA00022485"/>
    </source>
</evidence>
<sequence length="1472" mass="160343">MTTWDERVAPSARATGPLDSSNALARLTRCEKTVKRPKLRTSRTETSPSQDLAYTPLRGGASAAAARKEVGVSRELMAPGKDAVETMCAYCGVGCGIVLQVTTDEKTGKRHIAKSIGRTSHPANFGRLCTKGATTADLLAAPGRLESAYLRNDRGEPLEPVGIDDAITQCAKRLRAIIEKHGPDAVAVYVSGQMSIEAQYLANKLTKGFIGTNQIEANSRLCMAGASSGYKLSLGADGPPGSYHDFDQADVFLVIGANMADCHPILFLRMMERVQAGAKLIVVDPRRTATADKADLFLQIAPGTDLALLNGLLRLIVENDYTDPHFIAEFTEGWEAMPSFLEQFPPEKVSEITGLPVEDIRTAARWIGEATNWMSCWTMGLNQSTHGTWNTNALCNLHLATGAICKPGNGPFSLTGQPNAMGGREMGYMGPGLPGQRSVLSAADREFAEQQWGIPHGSLRTEVSAGVVDMFSRMAAGDIKACWIMCTNPVATVANRKTVLAGLEKAELVISQDAFAETETNQYATVLLPAALWAESEGVMVNSERTLTLFQKAVEPVGQALPDWQIIARIACEMGYSESFNYRSAAEVFEEIKRFSNPATGYDLRGVSYDRLRQTPLQWPCPPESSGRSPIRYRNDGVSQTLLIRDDGTVPPLAFPTASGRAVFFARPHLLPEEMPDGDYPFLLNTGRLPHQWHTLTKTGKVAKLNKLNPGPFVEIHPDDAAQLHVCDGDDVEIASRRGRAVLPALITDRVRPGNCFAPFHWNDVFGEYLSINAVTNDAVDPISRQPEYKACAVTLTKVAQTAVRPRSADEPSGAGAPEPRLLTDTPCLDVADIDALAEFLGVASEPMPQFGPFARSYLAGLLAGLRTETGRRMAGVPTVPVSAPFDTPTRLWLDGLLAGMFARAETPQPASAGRPHGADGYREKPTAAIAPIVVLWASQTGTAEELAADVVAQLRAAQLPVALHGMDEFPVSQLPVTEQLLLITSTTGDGDPPDNGAAFWRALSAETAPQLAGTRYAILALGDSNYGNFCGHGRALDQRLAELGATRIVDRVDCEPDYEDPATGWLSEVLHELRGAESTIGTQHQVSSMATRTPPRYTKKNPLVTSVVRNTILSMPRSAKDVRQMVFHVPEQTVSYEAGDALGVWPHNDERFVDEWLTVTGLDGRTQVEVANHESMSLRAALTARLEIAHISSDLLSFVARRTKDRGVAQQLDTLMRPENKAALADWSWGRQSVDLLARAPVAATPAEWLAVLKPLQPRLYSISSSPKQHPGEVHLTVSPVRYNFHGVPRRGVCSTYLADRCPSDEIAVYVKRSSNFRPPGDPHTPMIMIGPGTGIAPFRAFLQERRALGHTGPNWLFFGEQHAATDFYYREEISAMHADGFLTELDLAFSRDQQEKVYVQHLMRRRGAQLWQWLQDGAQLYVCGTADPMAKDVDRALCEIAAEHGHLEAEAATAYVQSLSAAKRYHRDVY</sequence>
<dbReference type="FunFam" id="2.40.40.20:FF:000005">
    <property type="entry name" value="Periplasmic nitrate reductase"/>
    <property type="match status" value="1"/>
</dbReference>
<dbReference type="InterPro" id="IPR003097">
    <property type="entry name" value="CysJ-like_FAD-binding"/>
</dbReference>
<dbReference type="FunFam" id="3.40.50.80:FF:000001">
    <property type="entry name" value="NADPH--cytochrome P450 reductase 1"/>
    <property type="match status" value="1"/>
</dbReference>
<dbReference type="Gene3D" id="1.20.990.10">
    <property type="entry name" value="NADPH-cytochrome p450 Reductase, Chain A, domain 3"/>
    <property type="match status" value="1"/>
</dbReference>
<evidence type="ECO:0000256" key="14">
    <source>
        <dbReference type="ARBA" id="ARBA00023002"/>
    </source>
</evidence>
<dbReference type="Gene3D" id="2.40.40.20">
    <property type="match status" value="1"/>
</dbReference>
<dbReference type="GO" id="GO:0051539">
    <property type="term" value="F:4 iron, 4 sulfur cluster binding"/>
    <property type="evidence" value="ECO:0007669"/>
    <property type="project" value="UniProtKB-KW"/>
</dbReference>
<dbReference type="GO" id="GO:0043546">
    <property type="term" value="F:molybdopterin cofactor binding"/>
    <property type="evidence" value="ECO:0007669"/>
    <property type="project" value="InterPro"/>
</dbReference>
<dbReference type="GO" id="GO:0016020">
    <property type="term" value="C:membrane"/>
    <property type="evidence" value="ECO:0007669"/>
    <property type="project" value="TreeGrafter"/>
</dbReference>
<dbReference type="SMART" id="SM00926">
    <property type="entry name" value="Molybdop_Fe4S4"/>
    <property type="match status" value="1"/>
</dbReference>
<keyword evidence="7" id="KW-0004">4Fe-4S</keyword>
<gene>
    <name evidence="23" type="primary">narB_1</name>
    <name evidence="23" type="ORF">LAUMK136_03579</name>
</gene>
<evidence type="ECO:0000256" key="9">
    <source>
        <dbReference type="ARBA" id="ARBA00022630"/>
    </source>
</evidence>
<dbReference type="PROSITE" id="PS50902">
    <property type="entry name" value="FLAVODOXIN_LIKE"/>
    <property type="match status" value="1"/>
</dbReference>
<dbReference type="InterPro" id="IPR041957">
    <property type="entry name" value="CT_Nitrate-R-NapA-like"/>
</dbReference>
<dbReference type="InterPro" id="IPR006963">
    <property type="entry name" value="Mopterin_OxRdtase_4Fe-4S_dom"/>
</dbReference>
<proteinExistence type="inferred from homology"/>
<keyword evidence="15" id="KW-0408">Iron</keyword>
<dbReference type="InterPro" id="IPR006656">
    <property type="entry name" value="Mopterin_OxRdtase"/>
</dbReference>
<dbReference type="Gene3D" id="2.40.30.10">
    <property type="entry name" value="Translation factors"/>
    <property type="match status" value="1"/>
</dbReference>
<evidence type="ECO:0000256" key="2">
    <source>
        <dbReference type="ARBA" id="ARBA00001942"/>
    </source>
</evidence>
<dbReference type="EMBL" id="UPHP01000093">
    <property type="protein sequence ID" value="VBA40554.1"/>
    <property type="molecule type" value="Genomic_DNA"/>
</dbReference>
<comment type="catalytic activity">
    <reaction evidence="18">
        <text>hydrogen sulfide + 3 NADP(+) + 3 H2O = sulfite + 3 NADPH + 4 H(+)</text>
        <dbReference type="Rhea" id="RHEA:13801"/>
        <dbReference type="ChEBI" id="CHEBI:15377"/>
        <dbReference type="ChEBI" id="CHEBI:15378"/>
        <dbReference type="ChEBI" id="CHEBI:17359"/>
        <dbReference type="ChEBI" id="CHEBI:29919"/>
        <dbReference type="ChEBI" id="CHEBI:57783"/>
        <dbReference type="ChEBI" id="CHEBI:58349"/>
        <dbReference type="EC" id="1.8.1.2"/>
    </reaction>
</comment>
<protein>
    <recommendedName>
        <fullName evidence="6">assimilatory sulfite reductase (NADPH)</fullName>
        <ecNumber evidence="6">1.8.1.2</ecNumber>
    </recommendedName>
</protein>
<keyword evidence="17" id="KW-0534">Nitrate assimilation</keyword>
<dbReference type="InterPro" id="IPR001709">
    <property type="entry name" value="Flavoprot_Pyr_Nucl_cyt_Rdtase"/>
</dbReference>
<dbReference type="PANTHER" id="PTHR43105">
    <property type="entry name" value="RESPIRATORY NITRATE REDUCTASE"/>
    <property type="match status" value="1"/>
</dbReference>
<keyword evidence="8" id="KW-0500">Molybdenum</keyword>
<comment type="cofactor">
    <cofactor evidence="4">
        <name>FAD</name>
        <dbReference type="ChEBI" id="CHEBI:57692"/>
    </cofactor>
</comment>
<dbReference type="InterPro" id="IPR001433">
    <property type="entry name" value="OxRdtase_FAD/NAD-bd"/>
</dbReference>
<reference evidence="23 24" key="1">
    <citation type="submission" date="2018-09" db="EMBL/GenBank/DDBJ databases">
        <authorList>
            <person name="Tagini F."/>
        </authorList>
    </citation>
    <scope>NUCLEOTIDE SEQUENCE [LARGE SCALE GENOMIC DNA]</scope>
    <source>
        <strain evidence="23 24">MK136</strain>
    </source>
</reference>
<evidence type="ECO:0000256" key="8">
    <source>
        <dbReference type="ARBA" id="ARBA00022505"/>
    </source>
</evidence>
<dbReference type="Gene3D" id="3.40.50.80">
    <property type="entry name" value="Nucleotide-binding domain of ferredoxin-NADP reductase (FNR) module"/>
    <property type="match status" value="1"/>
</dbReference>
<evidence type="ECO:0000313" key="23">
    <source>
        <dbReference type="EMBL" id="VBA40554.1"/>
    </source>
</evidence>
<keyword evidence="16" id="KW-0411">Iron-sulfur</keyword>
<dbReference type="Gene3D" id="3.40.50.740">
    <property type="match status" value="1"/>
</dbReference>
<dbReference type="InterPro" id="IPR029039">
    <property type="entry name" value="Flavoprotein-like_sf"/>
</dbReference>
<feature type="domain" description="4Fe-4S Mo/W bis-MGD-type" evidence="22">
    <location>
        <begin position="81"/>
        <end position="143"/>
    </location>
</feature>
<dbReference type="PROSITE" id="PS51669">
    <property type="entry name" value="4FE4S_MOW_BIS_MGD"/>
    <property type="match status" value="1"/>
</dbReference>
<evidence type="ECO:0000256" key="15">
    <source>
        <dbReference type="ARBA" id="ARBA00023004"/>
    </source>
</evidence>
<dbReference type="CDD" id="cd06199">
    <property type="entry name" value="SiR"/>
    <property type="match status" value="1"/>
</dbReference>
<feature type="domain" description="Flavodoxin-like" evidence="20">
    <location>
        <begin position="933"/>
        <end position="1071"/>
    </location>
</feature>
<dbReference type="GO" id="GO:0046872">
    <property type="term" value="F:metal ion binding"/>
    <property type="evidence" value="ECO:0007669"/>
    <property type="project" value="UniProtKB-KW"/>
</dbReference>
<dbReference type="Pfam" id="PF00384">
    <property type="entry name" value="Molybdopterin"/>
    <property type="match status" value="1"/>
</dbReference>
<evidence type="ECO:0000256" key="4">
    <source>
        <dbReference type="ARBA" id="ARBA00001974"/>
    </source>
</evidence>
<evidence type="ECO:0000256" key="13">
    <source>
        <dbReference type="ARBA" id="ARBA00022857"/>
    </source>
</evidence>
<dbReference type="Pfam" id="PF00175">
    <property type="entry name" value="NAD_binding_1"/>
    <property type="match status" value="1"/>
</dbReference>
<evidence type="ECO:0000259" key="22">
    <source>
        <dbReference type="PROSITE" id="PS51669"/>
    </source>
</evidence>
<dbReference type="InterPro" id="IPR008254">
    <property type="entry name" value="Flavodoxin/NO_synth"/>
</dbReference>
<evidence type="ECO:0000256" key="12">
    <source>
        <dbReference type="ARBA" id="ARBA00022827"/>
    </source>
</evidence>
<dbReference type="PANTHER" id="PTHR43105:SF9">
    <property type="entry name" value="NADPH-FE(3+) OXIDOREDUCTASE SUBUNIT ALPHA"/>
    <property type="match status" value="1"/>
</dbReference>
<dbReference type="Gene3D" id="2.20.25.90">
    <property type="entry name" value="ADC-like domains"/>
    <property type="match status" value="1"/>
</dbReference>
<dbReference type="Gene3D" id="3.40.228.10">
    <property type="entry name" value="Dimethylsulfoxide Reductase, domain 2"/>
    <property type="match status" value="1"/>
</dbReference>
<comment type="cofactor">
    <cofactor evidence="3">
        <name>[4Fe-4S] cluster</name>
        <dbReference type="ChEBI" id="CHEBI:49883"/>
    </cofactor>
</comment>
<evidence type="ECO:0000256" key="11">
    <source>
        <dbReference type="ARBA" id="ARBA00022723"/>
    </source>
</evidence>
<evidence type="ECO:0000259" key="20">
    <source>
        <dbReference type="PROSITE" id="PS50902"/>
    </source>
</evidence>
<evidence type="ECO:0000256" key="5">
    <source>
        <dbReference type="ARBA" id="ARBA00008747"/>
    </source>
</evidence>